<feature type="binding site" evidence="10">
    <location>
        <begin position="168"/>
        <end position="171"/>
    </location>
    <ligand>
        <name>substrate</name>
    </ligand>
</feature>
<keyword evidence="6 8" id="KW-0418">Kinase</keyword>
<comment type="similarity">
    <text evidence="1 8 12">Belongs to the thymidine kinase family.</text>
</comment>
<dbReference type="PANTHER" id="PTHR11441:SF0">
    <property type="entry name" value="THYMIDINE KINASE, CYTOSOLIC"/>
    <property type="match status" value="1"/>
</dbReference>
<protein>
    <recommendedName>
        <fullName evidence="2 8">Thymidine kinase</fullName>
        <ecNumber evidence="2 8">2.7.1.21</ecNumber>
    </recommendedName>
</protein>
<dbReference type="PANTHER" id="PTHR11441">
    <property type="entry name" value="THYMIDINE KINASE"/>
    <property type="match status" value="1"/>
</dbReference>
<evidence type="ECO:0000313" key="14">
    <source>
        <dbReference type="Proteomes" id="UP000241426"/>
    </source>
</evidence>
<dbReference type="Gene3D" id="3.40.50.300">
    <property type="entry name" value="P-loop containing nucleotide triphosphate hydrolases"/>
    <property type="match status" value="1"/>
</dbReference>
<sequence length="203" mass="22729">MAKLFFNYSVMNAGKTMALLQANHNYLERSAQTCLFTSCLDNRDRKGLISSRIGISAEANLFDQDTNLFNFVVDFCLNASCVFVDEAQFLNKEQVQQLEKIVDELNIPVLTYGLRTDFRGEPFEGSKYLLARADVIHEVRSVCFCGSLATMVARYDSNGFAVTDGDSVLIGAESNYCSLCRKHYMHAVNKGMKIEGLKINDLS</sequence>
<proteinExistence type="inferred from homology"/>
<feature type="binding site" evidence="8">
    <location>
        <position position="180"/>
    </location>
    <ligand>
        <name>Zn(2+)</name>
        <dbReference type="ChEBI" id="CHEBI:29105"/>
    </ligand>
</feature>
<feature type="binding site" evidence="8">
    <location>
        <position position="183"/>
    </location>
    <ligand>
        <name>Zn(2+)</name>
        <dbReference type="ChEBI" id="CHEBI:29105"/>
    </ligand>
</feature>
<evidence type="ECO:0000313" key="13">
    <source>
        <dbReference type="EMBL" id="PSV01046.1"/>
    </source>
</evidence>
<dbReference type="GO" id="GO:0005829">
    <property type="term" value="C:cytosol"/>
    <property type="evidence" value="ECO:0007669"/>
    <property type="project" value="TreeGrafter"/>
</dbReference>
<keyword evidence="8" id="KW-0479">Metal-binding</keyword>
<dbReference type="EC" id="2.7.1.21" evidence="2 8"/>
<dbReference type="RefSeq" id="WP_107288774.1">
    <property type="nucleotide sequence ID" value="NZ_PYNF01000002.1"/>
</dbReference>
<evidence type="ECO:0000256" key="8">
    <source>
        <dbReference type="HAMAP-Rule" id="MF_00124"/>
    </source>
</evidence>
<feature type="binding site" evidence="8">
    <location>
        <position position="145"/>
    </location>
    <ligand>
        <name>Zn(2+)</name>
        <dbReference type="ChEBI" id="CHEBI:29105"/>
    </ligand>
</feature>
<dbReference type="InterPro" id="IPR001267">
    <property type="entry name" value="Thymidine_kinase"/>
</dbReference>
<evidence type="ECO:0000256" key="6">
    <source>
        <dbReference type="ARBA" id="ARBA00022777"/>
    </source>
</evidence>
<dbReference type="HAMAP" id="MF_00124">
    <property type="entry name" value="Thymidine_kinase"/>
    <property type="match status" value="1"/>
</dbReference>
<feature type="active site" description="Proton acceptor" evidence="8 9">
    <location>
        <position position="86"/>
    </location>
</feature>
<evidence type="ECO:0000256" key="4">
    <source>
        <dbReference type="ARBA" id="ARBA00022679"/>
    </source>
</evidence>
<feature type="binding site" evidence="8">
    <location>
        <position position="143"/>
    </location>
    <ligand>
        <name>Zn(2+)</name>
        <dbReference type="ChEBI" id="CHEBI:29105"/>
    </ligand>
</feature>
<evidence type="ECO:0000256" key="9">
    <source>
        <dbReference type="PIRSR" id="PIRSR035805-1"/>
    </source>
</evidence>
<evidence type="ECO:0000256" key="1">
    <source>
        <dbReference type="ARBA" id="ARBA00007587"/>
    </source>
</evidence>
<evidence type="ECO:0000256" key="5">
    <source>
        <dbReference type="ARBA" id="ARBA00022741"/>
    </source>
</evidence>
<comment type="subcellular location">
    <subcellularLocation>
        <location evidence="8">Cytoplasm</location>
    </subcellularLocation>
</comment>
<keyword evidence="7 8" id="KW-0067">ATP-binding</keyword>
<dbReference type="Pfam" id="PF00265">
    <property type="entry name" value="TK"/>
    <property type="match status" value="1"/>
</dbReference>
<keyword evidence="5 8" id="KW-0547">Nucleotide-binding</keyword>
<evidence type="ECO:0000256" key="10">
    <source>
        <dbReference type="PIRSR" id="PIRSR035805-2"/>
    </source>
</evidence>
<dbReference type="SUPFAM" id="SSF52540">
    <property type="entry name" value="P-loop containing nucleoside triphosphate hydrolases"/>
    <property type="match status" value="1"/>
</dbReference>
<reference evidence="13 14" key="1">
    <citation type="submission" date="2018-01" db="EMBL/GenBank/DDBJ databases">
        <title>Whole genome sequencing of Histamine producing bacteria.</title>
        <authorList>
            <person name="Butler K."/>
        </authorList>
    </citation>
    <scope>NUCLEOTIDE SEQUENCE [LARGE SCALE GENOMIC DNA]</scope>
    <source>
        <strain evidence="13 14">FS-7.2</strain>
    </source>
</reference>
<dbReference type="AlphaFoldDB" id="A0A2T3KMM1"/>
<feature type="binding site" evidence="10">
    <location>
        <position position="176"/>
    </location>
    <ligand>
        <name>substrate</name>
    </ligand>
</feature>
<comment type="subunit">
    <text evidence="8">Homotetramer.</text>
</comment>
<evidence type="ECO:0000256" key="12">
    <source>
        <dbReference type="RuleBase" id="RU004165"/>
    </source>
</evidence>
<feature type="binding site" evidence="8">
    <location>
        <begin position="9"/>
        <end position="16"/>
    </location>
    <ligand>
        <name>ATP</name>
        <dbReference type="ChEBI" id="CHEBI:30616"/>
    </ligand>
</feature>
<dbReference type="Gene3D" id="3.30.60.20">
    <property type="match status" value="1"/>
</dbReference>
<dbReference type="SUPFAM" id="SSF57716">
    <property type="entry name" value="Glucocorticoid receptor-like (DNA-binding domain)"/>
    <property type="match status" value="1"/>
</dbReference>
<dbReference type="NCBIfam" id="NF003300">
    <property type="entry name" value="PRK04296.1-5"/>
    <property type="match status" value="1"/>
</dbReference>
<comment type="catalytic activity">
    <reaction evidence="8 11">
        <text>thymidine + ATP = dTMP + ADP + H(+)</text>
        <dbReference type="Rhea" id="RHEA:19129"/>
        <dbReference type="ChEBI" id="CHEBI:15378"/>
        <dbReference type="ChEBI" id="CHEBI:17748"/>
        <dbReference type="ChEBI" id="CHEBI:30616"/>
        <dbReference type="ChEBI" id="CHEBI:63528"/>
        <dbReference type="ChEBI" id="CHEBI:456216"/>
        <dbReference type="EC" id="2.7.1.21"/>
    </reaction>
</comment>
<feature type="binding site" evidence="8">
    <location>
        <begin position="85"/>
        <end position="88"/>
    </location>
    <ligand>
        <name>ATP</name>
        <dbReference type="ChEBI" id="CHEBI:30616"/>
    </ligand>
</feature>
<evidence type="ECO:0000256" key="2">
    <source>
        <dbReference type="ARBA" id="ARBA00012118"/>
    </source>
</evidence>
<evidence type="ECO:0000256" key="7">
    <source>
        <dbReference type="ARBA" id="ARBA00022840"/>
    </source>
</evidence>
<keyword evidence="4 8" id="KW-0808">Transferase</keyword>
<dbReference type="GO" id="GO:0004797">
    <property type="term" value="F:thymidine kinase activity"/>
    <property type="evidence" value="ECO:0007669"/>
    <property type="project" value="UniProtKB-UniRule"/>
</dbReference>
<comment type="caution">
    <text evidence="13">The sequence shown here is derived from an EMBL/GenBank/DDBJ whole genome shotgun (WGS) entry which is preliminary data.</text>
</comment>
<keyword evidence="8" id="KW-0862">Zinc</keyword>
<dbReference type="Proteomes" id="UP000241426">
    <property type="component" value="Unassembled WGS sequence"/>
</dbReference>
<keyword evidence="3 8" id="KW-0237">DNA synthesis</keyword>
<dbReference type="GO" id="GO:0046104">
    <property type="term" value="P:thymidine metabolic process"/>
    <property type="evidence" value="ECO:0007669"/>
    <property type="project" value="TreeGrafter"/>
</dbReference>
<accession>A0A2T3KMM1</accession>
<dbReference type="GO" id="GO:0008270">
    <property type="term" value="F:zinc ion binding"/>
    <property type="evidence" value="ECO:0007669"/>
    <property type="project" value="UniProtKB-UniRule"/>
</dbReference>
<dbReference type="EMBL" id="PYNF01000002">
    <property type="protein sequence ID" value="PSV01046.1"/>
    <property type="molecule type" value="Genomic_DNA"/>
</dbReference>
<name>A0A2T3KMM1_9GAMM</name>
<dbReference type="PIRSF" id="PIRSF035805">
    <property type="entry name" value="TK_cell"/>
    <property type="match status" value="1"/>
</dbReference>
<evidence type="ECO:0000256" key="3">
    <source>
        <dbReference type="ARBA" id="ARBA00022634"/>
    </source>
</evidence>
<dbReference type="InterPro" id="IPR027417">
    <property type="entry name" value="P-loop_NTPase"/>
</dbReference>
<keyword evidence="8" id="KW-0963">Cytoplasm</keyword>
<evidence type="ECO:0000256" key="11">
    <source>
        <dbReference type="RuleBase" id="RU000544"/>
    </source>
</evidence>
<dbReference type="GO" id="GO:0005524">
    <property type="term" value="F:ATP binding"/>
    <property type="evidence" value="ECO:0007669"/>
    <property type="project" value="UniProtKB-UniRule"/>
</dbReference>
<gene>
    <name evidence="8" type="primary">tdk</name>
    <name evidence="13" type="ORF">C9J27_03180</name>
</gene>
<dbReference type="GO" id="GO:0071897">
    <property type="term" value="P:DNA biosynthetic process"/>
    <property type="evidence" value="ECO:0007669"/>
    <property type="project" value="UniProtKB-KW"/>
</dbReference>
<organism evidence="13 14">
    <name type="scientific">Photobacterium kishitanii</name>
    <dbReference type="NCBI Taxonomy" id="318456"/>
    <lineage>
        <taxon>Bacteria</taxon>
        <taxon>Pseudomonadati</taxon>
        <taxon>Pseudomonadota</taxon>
        <taxon>Gammaproteobacteria</taxon>
        <taxon>Vibrionales</taxon>
        <taxon>Vibrionaceae</taxon>
        <taxon>Photobacterium</taxon>
    </lineage>
</organism>